<reference evidence="2" key="1">
    <citation type="journal article" date="2013" name="Genetics">
        <title>The draft genome and transcriptome of Panagrellus redivivus are shaped by the harsh demands of a free-living lifestyle.</title>
        <authorList>
            <person name="Srinivasan J."/>
            <person name="Dillman A.R."/>
            <person name="Macchietto M.G."/>
            <person name="Heikkinen L."/>
            <person name="Lakso M."/>
            <person name="Fracchia K.M."/>
            <person name="Antoshechkin I."/>
            <person name="Mortazavi A."/>
            <person name="Wong G."/>
            <person name="Sternberg P.W."/>
        </authorList>
    </citation>
    <scope>NUCLEOTIDE SEQUENCE [LARGE SCALE GENOMIC DNA]</scope>
    <source>
        <strain evidence="2">MT8872</strain>
    </source>
</reference>
<proteinExistence type="predicted"/>
<organism evidence="2 3">
    <name type="scientific">Panagrellus redivivus</name>
    <name type="common">Microworm</name>
    <dbReference type="NCBI Taxonomy" id="6233"/>
    <lineage>
        <taxon>Eukaryota</taxon>
        <taxon>Metazoa</taxon>
        <taxon>Ecdysozoa</taxon>
        <taxon>Nematoda</taxon>
        <taxon>Chromadorea</taxon>
        <taxon>Rhabditida</taxon>
        <taxon>Tylenchina</taxon>
        <taxon>Panagrolaimomorpha</taxon>
        <taxon>Panagrolaimoidea</taxon>
        <taxon>Panagrolaimidae</taxon>
        <taxon>Panagrellus</taxon>
    </lineage>
</organism>
<evidence type="ECO:0000313" key="3">
    <source>
        <dbReference type="WBParaSite" id="Pan_g12205.t1"/>
    </source>
</evidence>
<protein>
    <submittedName>
        <fullName evidence="3">Movement protein</fullName>
    </submittedName>
</protein>
<feature type="compositionally biased region" description="Polar residues" evidence="1">
    <location>
        <begin position="56"/>
        <end position="65"/>
    </location>
</feature>
<name>A0A7E4UTJ5_PANRE</name>
<dbReference type="Proteomes" id="UP000492821">
    <property type="component" value="Unassembled WGS sequence"/>
</dbReference>
<evidence type="ECO:0000256" key="1">
    <source>
        <dbReference type="SAM" id="MobiDB-lite"/>
    </source>
</evidence>
<accession>A0A7E4UTJ5</accession>
<feature type="region of interest" description="Disordered" evidence="1">
    <location>
        <begin position="50"/>
        <end position="92"/>
    </location>
</feature>
<dbReference type="WBParaSite" id="Pan_g12205.t1">
    <property type="protein sequence ID" value="Pan_g12205.t1"/>
    <property type="gene ID" value="Pan_g12205"/>
</dbReference>
<evidence type="ECO:0000313" key="2">
    <source>
        <dbReference type="Proteomes" id="UP000492821"/>
    </source>
</evidence>
<reference evidence="3" key="2">
    <citation type="submission" date="2020-10" db="UniProtKB">
        <authorList>
            <consortium name="WormBaseParasite"/>
        </authorList>
    </citation>
    <scope>IDENTIFICATION</scope>
</reference>
<sequence length="110" mass="12372">MRRFLNWINDKKSKTLRKWRSSVVTGPNANIDETEGFLVNDYSDYHHLRPIGGSESALSKPSSDQLPRRKTSNSKGKLKAQRSASALGRSEGVQLDMVNEEFDDLDVGFS</sequence>
<feature type="compositionally biased region" description="Basic residues" evidence="1">
    <location>
        <begin position="68"/>
        <end position="80"/>
    </location>
</feature>
<keyword evidence="2" id="KW-1185">Reference proteome</keyword>
<dbReference type="AlphaFoldDB" id="A0A7E4UTJ5"/>